<reference evidence="1" key="1">
    <citation type="submission" date="2019-03" db="EMBL/GenBank/DDBJ databases">
        <title>WGS assembly of Setaria viridis.</title>
        <authorList>
            <person name="Huang P."/>
            <person name="Jenkins J."/>
            <person name="Grimwood J."/>
            <person name="Barry K."/>
            <person name="Healey A."/>
            <person name="Mamidi S."/>
            <person name="Sreedasyam A."/>
            <person name="Shu S."/>
            <person name="Feldman M."/>
            <person name="Wu J."/>
            <person name="Yu Y."/>
            <person name="Chen C."/>
            <person name="Johnson J."/>
            <person name="Rokhsar D."/>
            <person name="Baxter I."/>
            <person name="Schmutz J."/>
            <person name="Brutnell T."/>
            <person name="Kellogg E."/>
        </authorList>
    </citation>
    <scope>NUCLEOTIDE SEQUENCE [LARGE SCALE GENOMIC DNA]</scope>
</reference>
<gene>
    <name evidence="1" type="ORF">SEVIR_4G211900v2</name>
</gene>
<sequence length="117" mass="12687">MPLPSHPFHPRLPPLPLGLPLPASPNFLLSLPSALPPPCPCTAFKSARCFPPSPLRAQQLAHLAAPAWRGAVRWVGLASWISREALPSWLRWSPRLSVIRAACWMVMAVTSSGVMAP</sequence>
<evidence type="ECO:0000313" key="1">
    <source>
        <dbReference type="EMBL" id="TKW22173.1"/>
    </source>
</evidence>
<protein>
    <submittedName>
        <fullName evidence="1">Uncharacterized protein</fullName>
    </submittedName>
</protein>
<dbReference type="Proteomes" id="UP000298652">
    <property type="component" value="Chromosome 4"/>
</dbReference>
<name>A0A4U6V460_SETVI</name>
<keyword evidence="2" id="KW-1185">Reference proteome</keyword>
<dbReference type="AlphaFoldDB" id="A0A4U6V460"/>
<proteinExistence type="predicted"/>
<accession>A0A4U6V460</accession>
<organism evidence="1 2">
    <name type="scientific">Setaria viridis</name>
    <name type="common">Green bristlegrass</name>
    <name type="synonym">Setaria italica subsp. viridis</name>
    <dbReference type="NCBI Taxonomy" id="4556"/>
    <lineage>
        <taxon>Eukaryota</taxon>
        <taxon>Viridiplantae</taxon>
        <taxon>Streptophyta</taxon>
        <taxon>Embryophyta</taxon>
        <taxon>Tracheophyta</taxon>
        <taxon>Spermatophyta</taxon>
        <taxon>Magnoliopsida</taxon>
        <taxon>Liliopsida</taxon>
        <taxon>Poales</taxon>
        <taxon>Poaceae</taxon>
        <taxon>PACMAD clade</taxon>
        <taxon>Panicoideae</taxon>
        <taxon>Panicodae</taxon>
        <taxon>Paniceae</taxon>
        <taxon>Cenchrinae</taxon>
        <taxon>Setaria</taxon>
    </lineage>
</organism>
<dbReference type="Gramene" id="TKW22173">
    <property type="protein sequence ID" value="TKW22173"/>
    <property type="gene ID" value="SEVIR_4G211900v2"/>
</dbReference>
<evidence type="ECO:0000313" key="2">
    <source>
        <dbReference type="Proteomes" id="UP000298652"/>
    </source>
</evidence>
<dbReference type="EMBL" id="CM016555">
    <property type="protein sequence ID" value="TKW22173.1"/>
    <property type="molecule type" value="Genomic_DNA"/>
</dbReference>